<feature type="transmembrane region" description="Helical" evidence="7">
    <location>
        <begin position="7"/>
        <end position="29"/>
    </location>
</feature>
<dbReference type="InterPro" id="IPR051393">
    <property type="entry name" value="ABC_transporter_permease"/>
</dbReference>
<dbReference type="PANTHER" id="PTHR30193">
    <property type="entry name" value="ABC TRANSPORTER PERMEASE PROTEIN"/>
    <property type="match status" value="1"/>
</dbReference>
<dbReference type="SUPFAM" id="SSF161098">
    <property type="entry name" value="MetI-like"/>
    <property type="match status" value="1"/>
</dbReference>
<evidence type="ECO:0000256" key="2">
    <source>
        <dbReference type="ARBA" id="ARBA00022448"/>
    </source>
</evidence>
<dbReference type="InterPro" id="IPR035906">
    <property type="entry name" value="MetI-like_sf"/>
</dbReference>
<protein>
    <submittedName>
        <fullName evidence="10">Multiple sugar transport system permease protein</fullName>
    </submittedName>
    <submittedName>
        <fullName evidence="11">Sugar ABC transporter permease</fullName>
    </submittedName>
</protein>
<dbReference type="OrthoDB" id="3265694at2"/>
<proteinExistence type="inferred from homology"/>
<evidence type="ECO:0000313" key="10">
    <source>
        <dbReference type="EMBL" id="SDE01454.1"/>
    </source>
</evidence>
<name>A0A1B9BF57_9ACTO</name>
<accession>A0A1B9BF57</accession>
<dbReference type="Proteomes" id="UP000269974">
    <property type="component" value="Unassembled WGS sequence"/>
</dbReference>
<dbReference type="EMBL" id="JAWNFU010000004">
    <property type="protein sequence ID" value="MDY5153927.1"/>
    <property type="molecule type" value="Genomic_DNA"/>
</dbReference>
<evidence type="ECO:0000313" key="9">
    <source>
        <dbReference type="EMBL" id="MDY5153927.1"/>
    </source>
</evidence>
<dbReference type="AlphaFoldDB" id="A0A1B9BF57"/>
<keyword evidence="12" id="KW-1185">Reference proteome</keyword>
<evidence type="ECO:0000313" key="11">
    <source>
        <dbReference type="EMBL" id="VDG76795.1"/>
    </source>
</evidence>
<dbReference type="EMBL" id="FNAU01000001">
    <property type="protein sequence ID" value="SDE01454.1"/>
    <property type="molecule type" value="Genomic_DNA"/>
</dbReference>
<reference evidence="10" key="1">
    <citation type="submission" date="2016-10" db="EMBL/GenBank/DDBJ databases">
        <authorList>
            <person name="Varghese N."/>
            <person name="Submissions S."/>
        </authorList>
    </citation>
    <scope>NUCLEOTIDE SEQUENCE</scope>
    <source>
        <strain evidence="10">DSM 20639</strain>
    </source>
</reference>
<dbReference type="RefSeq" id="WP_065414488.1">
    <property type="nucleotide sequence ID" value="NZ_FNAU01000001.1"/>
</dbReference>
<feature type="domain" description="ABC transmembrane type-1" evidence="8">
    <location>
        <begin position="66"/>
        <end position="282"/>
    </location>
</feature>
<dbReference type="GO" id="GO:0005886">
    <property type="term" value="C:plasma membrane"/>
    <property type="evidence" value="ECO:0007669"/>
    <property type="project" value="UniProtKB-SubCell"/>
</dbReference>
<keyword evidence="4 7" id="KW-0812">Transmembrane</keyword>
<evidence type="ECO:0000256" key="1">
    <source>
        <dbReference type="ARBA" id="ARBA00004651"/>
    </source>
</evidence>
<dbReference type="Proteomes" id="UP000182744">
    <property type="component" value="Unassembled WGS sequence"/>
</dbReference>
<dbReference type="Proteomes" id="UP001273799">
    <property type="component" value="Unassembled WGS sequence"/>
</dbReference>
<evidence type="ECO:0000256" key="4">
    <source>
        <dbReference type="ARBA" id="ARBA00022692"/>
    </source>
</evidence>
<feature type="transmembrane region" description="Helical" evidence="7">
    <location>
        <begin position="151"/>
        <end position="175"/>
    </location>
</feature>
<evidence type="ECO:0000256" key="5">
    <source>
        <dbReference type="ARBA" id="ARBA00022989"/>
    </source>
</evidence>
<dbReference type="InterPro" id="IPR000515">
    <property type="entry name" value="MetI-like"/>
</dbReference>
<evidence type="ECO:0000259" key="8">
    <source>
        <dbReference type="PROSITE" id="PS50928"/>
    </source>
</evidence>
<dbReference type="Pfam" id="PF00528">
    <property type="entry name" value="BPD_transp_1"/>
    <property type="match status" value="1"/>
</dbReference>
<keyword evidence="2 7" id="KW-0813">Transport</keyword>
<reference evidence="9" key="4">
    <citation type="submission" date="2023-10" db="EMBL/GenBank/DDBJ databases">
        <title>Whole Genome based description of the genera Actinobaculum and Actinotignum reveals a complex phylogenetic relationship within the species included in the genus Actinotignum.</title>
        <authorList>
            <person name="Jensen C.S."/>
            <person name="Dargis R."/>
            <person name="Kemp M."/>
            <person name="Christensen J.J."/>
        </authorList>
    </citation>
    <scope>NUCLEOTIDE SEQUENCE</scope>
    <source>
        <strain evidence="9">Actinobaculum_suis_CCUG19206T</strain>
    </source>
</reference>
<dbReference type="PROSITE" id="PS50928">
    <property type="entry name" value="ABC_TM1"/>
    <property type="match status" value="1"/>
</dbReference>
<feature type="transmembrane region" description="Helical" evidence="7">
    <location>
        <begin position="103"/>
        <end position="123"/>
    </location>
</feature>
<feature type="transmembrane region" description="Helical" evidence="7">
    <location>
        <begin position="206"/>
        <end position="226"/>
    </location>
</feature>
<feature type="transmembrane region" description="Helical" evidence="7">
    <location>
        <begin position="64"/>
        <end position="91"/>
    </location>
</feature>
<organism evidence="11 13">
    <name type="scientific">Actinobaculum suis</name>
    <dbReference type="NCBI Taxonomy" id="1657"/>
    <lineage>
        <taxon>Bacteria</taxon>
        <taxon>Bacillati</taxon>
        <taxon>Actinomycetota</taxon>
        <taxon>Actinomycetes</taxon>
        <taxon>Actinomycetales</taxon>
        <taxon>Actinomycetaceae</taxon>
        <taxon>Actinobaculum</taxon>
    </lineage>
</organism>
<comment type="subcellular location">
    <subcellularLocation>
        <location evidence="1 7">Cell membrane</location>
        <topology evidence="1 7">Multi-pass membrane protein</topology>
    </subcellularLocation>
</comment>
<dbReference type="SUPFAM" id="SSF160964">
    <property type="entry name" value="MalF N-terminal region-like"/>
    <property type="match status" value="1"/>
</dbReference>
<evidence type="ECO:0000256" key="7">
    <source>
        <dbReference type="RuleBase" id="RU363032"/>
    </source>
</evidence>
<evidence type="ECO:0000256" key="6">
    <source>
        <dbReference type="ARBA" id="ARBA00023136"/>
    </source>
</evidence>
<feature type="transmembrane region" description="Helical" evidence="7">
    <location>
        <begin position="263"/>
        <end position="285"/>
    </location>
</feature>
<gene>
    <name evidence="11" type="primary">ugpA</name>
    <name evidence="11" type="ORF">NCTC10327_01430</name>
    <name evidence="9" type="ORF">R6G71_07725</name>
    <name evidence="10" type="ORF">SAMN05421878_101102</name>
</gene>
<keyword evidence="5 7" id="KW-1133">Transmembrane helix</keyword>
<dbReference type="PANTHER" id="PTHR30193:SF44">
    <property type="entry name" value="LACTOSE TRANSPORT SYSTEM PERMEASE PROTEIN LACF"/>
    <property type="match status" value="1"/>
</dbReference>
<keyword evidence="6 7" id="KW-0472">Membrane</keyword>
<dbReference type="GO" id="GO:0055085">
    <property type="term" value="P:transmembrane transport"/>
    <property type="evidence" value="ECO:0007669"/>
    <property type="project" value="InterPro"/>
</dbReference>
<dbReference type="EMBL" id="UYIO01000001">
    <property type="protein sequence ID" value="VDG76795.1"/>
    <property type="molecule type" value="Genomic_DNA"/>
</dbReference>
<dbReference type="Gene3D" id="1.10.3720.10">
    <property type="entry name" value="MetI-like"/>
    <property type="match status" value="1"/>
</dbReference>
<reference evidence="12" key="2">
    <citation type="submission" date="2016-10" db="EMBL/GenBank/DDBJ databases">
        <authorList>
            <person name="Varghese N."/>
        </authorList>
    </citation>
    <scope>NUCLEOTIDE SEQUENCE [LARGE SCALE GENOMIC DNA]</scope>
    <source>
        <strain evidence="12">DSM 20639</strain>
    </source>
</reference>
<keyword evidence="10" id="KW-0762">Sugar transport</keyword>
<reference evidence="11 13" key="3">
    <citation type="submission" date="2018-11" db="EMBL/GenBank/DDBJ databases">
        <authorList>
            <consortium name="Pathogen Informatics"/>
        </authorList>
    </citation>
    <scope>NUCLEOTIDE SEQUENCE [LARGE SCALE GENOMIC DNA]</scope>
    <source>
        <strain evidence="11 13">NCTC10327</strain>
    </source>
</reference>
<dbReference type="CDD" id="cd06261">
    <property type="entry name" value="TM_PBP2"/>
    <property type="match status" value="1"/>
</dbReference>
<sequence length="325" mass="36883">MKWHRWYTPYVLIAPAILWVLVFSIWPFLNTIYLSFTDARPLRTPNFVALENYAQLFSDERFKFAIMTSLVYVIVCVPLLTFLPLLLAVLVQKKVPGISFFRTSYYLPVIASVVVIGVIWTWLFDSQGIINETLQWLHLTDQPINFLTERWLIVFVAISLTVWKGLGYYMVIYMVGLANVPKDLYEAAEIDGAGWWRRFWNVTVPGVRGIMLLISALVTVAAIRVFSEIYVLTNGTGGPGGQSQSIVMMIQQAGKGLNGNLGYASAISVALFFLTFLPLVLVAYINQGTEIRATRKLAKQQKLIARQRRAERAQHTGHRQEVTNE</sequence>
<keyword evidence="3" id="KW-1003">Cell membrane</keyword>
<evidence type="ECO:0000313" key="12">
    <source>
        <dbReference type="Proteomes" id="UP000182744"/>
    </source>
</evidence>
<comment type="similarity">
    <text evidence="7">Belongs to the binding-protein-dependent transport system permease family.</text>
</comment>
<evidence type="ECO:0000313" key="13">
    <source>
        <dbReference type="Proteomes" id="UP000269974"/>
    </source>
</evidence>
<evidence type="ECO:0000256" key="3">
    <source>
        <dbReference type="ARBA" id="ARBA00022475"/>
    </source>
</evidence>